<keyword evidence="4 6" id="KW-1133">Transmembrane helix</keyword>
<feature type="transmembrane region" description="Helical" evidence="6">
    <location>
        <begin position="110"/>
        <end position="134"/>
    </location>
</feature>
<dbReference type="Proteomes" id="UP000004386">
    <property type="component" value="Unassembled WGS sequence"/>
</dbReference>
<keyword evidence="2" id="KW-1003">Cell membrane</keyword>
<gene>
    <name evidence="8" type="ORF">OINT_1002556</name>
</gene>
<evidence type="ECO:0000256" key="6">
    <source>
        <dbReference type="SAM" id="Phobius"/>
    </source>
</evidence>
<dbReference type="Pfam" id="PF01478">
    <property type="entry name" value="Peptidase_A24"/>
    <property type="match status" value="1"/>
</dbReference>
<proteinExistence type="predicted"/>
<dbReference type="InterPro" id="IPR000045">
    <property type="entry name" value="Prepilin_IV_endopep_pep"/>
</dbReference>
<evidence type="ECO:0000256" key="5">
    <source>
        <dbReference type="ARBA" id="ARBA00023136"/>
    </source>
</evidence>
<dbReference type="PANTHER" id="PTHR36506:SF1">
    <property type="entry name" value="PREFLAGELLIN PEPTIDASE"/>
    <property type="match status" value="1"/>
</dbReference>
<reference evidence="8 9" key="1">
    <citation type="submission" date="2009-05" db="EMBL/GenBank/DDBJ databases">
        <authorList>
            <person name="Setubal J.C."/>
            <person name="Boyle S."/>
            <person name="Crasta O.R."/>
            <person name="Gillespie J.J."/>
            <person name="Kenyon R.W."/>
            <person name="Lu J."/>
            <person name="Mane S."/>
            <person name="Nagrani S."/>
            <person name="Shallom J.M."/>
            <person name="Shallom S."/>
            <person name="Shukla M."/>
            <person name="Snyder E.E."/>
            <person name="Sobral B.W."/>
            <person name="Wattam A.R."/>
            <person name="Will R."/>
            <person name="Williams K."/>
            <person name="Yoo H."/>
            <person name="Munk C."/>
            <person name="Tapia R."/>
            <person name="Green L."/>
            <person name="Rogers Y."/>
            <person name="Detter J.C."/>
            <person name="Bruce D."/>
            <person name="Brettin T.S."/>
            <person name="Tsolis R."/>
        </authorList>
    </citation>
    <scope>NUCLEOTIDE SEQUENCE [LARGE SCALE GENOMIC DNA]</scope>
    <source>
        <strain evidence="8 9">LMG 3301</strain>
    </source>
</reference>
<feature type="transmembrane region" description="Helical" evidence="6">
    <location>
        <begin position="44"/>
        <end position="63"/>
    </location>
</feature>
<evidence type="ECO:0000256" key="2">
    <source>
        <dbReference type="ARBA" id="ARBA00022475"/>
    </source>
</evidence>
<feature type="transmembrane region" description="Helical" evidence="6">
    <location>
        <begin position="6"/>
        <end position="32"/>
    </location>
</feature>
<dbReference type="GO" id="GO:0004190">
    <property type="term" value="F:aspartic-type endopeptidase activity"/>
    <property type="evidence" value="ECO:0007669"/>
    <property type="project" value="InterPro"/>
</dbReference>
<evidence type="ECO:0000313" key="8">
    <source>
        <dbReference type="EMBL" id="EEQ97074.1"/>
    </source>
</evidence>
<accession>C4WEN8</accession>
<dbReference type="Gene3D" id="1.20.120.1220">
    <property type="match status" value="1"/>
</dbReference>
<sequence length="187" mass="19683">MTVDAGAAMTAMAMTATVMTAIFALAMVTAMVTDLTSMTIRNRVSIGLTLGFLLLAPLCGISLSDFGWHLAVGGIALIITFALFCLRAMGGGDAKLIAATALWYGPDPSLMDYLVMVSILGGVLTLTIILYRMVPRPLLADRFAFMGTLARKDVGIPYGIALGAAGLWTFPLTPVGESMKAYMAGMF</sequence>
<dbReference type="AlphaFoldDB" id="C4WEN8"/>
<dbReference type="GO" id="GO:0005886">
    <property type="term" value="C:plasma membrane"/>
    <property type="evidence" value="ECO:0007669"/>
    <property type="project" value="UniProtKB-SubCell"/>
</dbReference>
<evidence type="ECO:0000313" key="9">
    <source>
        <dbReference type="Proteomes" id="UP000004386"/>
    </source>
</evidence>
<keyword evidence="3 6" id="KW-0812">Transmembrane</keyword>
<evidence type="ECO:0000256" key="3">
    <source>
        <dbReference type="ARBA" id="ARBA00022692"/>
    </source>
</evidence>
<keyword evidence="5 6" id="KW-0472">Membrane</keyword>
<feature type="transmembrane region" description="Helical" evidence="6">
    <location>
        <begin position="154"/>
        <end position="173"/>
    </location>
</feature>
<comment type="subcellular location">
    <subcellularLocation>
        <location evidence="1">Cell membrane</location>
        <topology evidence="1">Multi-pass membrane protein</topology>
    </subcellularLocation>
</comment>
<dbReference type="HOGENOM" id="CLU_057101_9_0_5"/>
<evidence type="ECO:0000256" key="4">
    <source>
        <dbReference type="ARBA" id="ARBA00022989"/>
    </source>
</evidence>
<name>C4WEN8_9HYPH</name>
<feature type="transmembrane region" description="Helical" evidence="6">
    <location>
        <begin position="69"/>
        <end position="89"/>
    </location>
</feature>
<protein>
    <submittedName>
        <fullName evidence="8">Peptidase A24A prepilin type IV</fullName>
    </submittedName>
</protein>
<dbReference type="PANTHER" id="PTHR36506">
    <property type="entry name" value="PREFLAGELLIN PEPTIDASE"/>
    <property type="match status" value="1"/>
</dbReference>
<dbReference type="EMBL" id="ACQA01000001">
    <property type="protein sequence ID" value="EEQ97074.1"/>
    <property type="molecule type" value="Genomic_DNA"/>
</dbReference>
<feature type="domain" description="Prepilin type IV endopeptidase peptidase" evidence="7">
    <location>
        <begin position="22"/>
        <end position="125"/>
    </location>
</feature>
<comment type="caution">
    <text evidence="8">The sequence shown here is derived from an EMBL/GenBank/DDBJ whole genome shotgun (WGS) entry which is preliminary data.</text>
</comment>
<dbReference type="InterPro" id="IPR052218">
    <property type="entry name" value="Preflagellin_Peptidase"/>
</dbReference>
<organism evidence="8 9">
    <name type="scientific">Brucella intermedia LMG 3301</name>
    <dbReference type="NCBI Taxonomy" id="641118"/>
    <lineage>
        <taxon>Bacteria</taxon>
        <taxon>Pseudomonadati</taxon>
        <taxon>Pseudomonadota</taxon>
        <taxon>Alphaproteobacteria</taxon>
        <taxon>Hyphomicrobiales</taxon>
        <taxon>Brucellaceae</taxon>
        <taxon>Brucella/Ochrobactrum group</taxon>
        <taxon>Brucella</taxon>
    </lineage>
</organism>
<evidence type="ECO:0000259" key="7">
    <source>
        <dbReference type="Pfam" id="PF01478"/>
    </source>
</evidence>
<evidence type="ECO:0000256" key="1">
    <source>
        <dbReference type="ARBA" id="ARBA00004651"/>
    </source>
</evidence>